<comment type="caution">
    <text evidence="7">The sequence shown here is derived from an EMBL/GenBank/DDBJ whole genome shotgun (WGS) entry which is preliminary data.</text>
</comment>
<dbReference type="InterPro" id="IPR009057">
    <property type="entry name" value="Homeodomain-like_sf"/>
</dbReference>
<evidence type="ECO:0000256" key="4">
    <source>
        <dbReference type="ARBA" id="ARBA00023163"/>
    </source>
</evidence>
<reference evidence="7 8" key="1">
    <citation type="submission" date="2019-09" db="EMBL/GenBank/DDBJ databases">
        <title>Identification of Malikia spinosa a prominent benzene-, toluene-, and ethylbenzene-degrading bacterium: enrichment, isolation and whole genome sequencing.</title>
        <authorList>
            <person name="Tancsics A."/>
            <person name="Revesz F."/>
            <person name="Kriszt B."/>
        </authorList>
    </citation>
    <scope>NUCLEOTIDE SEQUENCE [LARGE SCALE GENOMIC DNA]</scope>
    <source>
        <strain evidence="7 8">AB6</strain>
    </source>
</reference>
<gene>
    <name evidence="7" type="ORF">F5985_01495</name>
</gene>
<dbReference type="Gene3D" id="1.10.10.10">
    <property type="entry name" value="Winged helix-like DNA-binding domain superfamily/Winged helix DNA-binding domain"/>
    <property type="match status" value="1"/>
</dbReference>
<dbReference type="PANTHER" id="PTHR30514:SF1">
    <property type="entry name" value="HTH-TYPE TRANSCRIPTIONAL REGULATOR HEXR-RELATED"/>
    <property type="match status" value="1"/>
</dbReference>
<evidence type="ECO:0000259" key="5">
    <source>
        <dbReference type="PROSITE" id="PS51071"/>
    </source>
</evidence>
<protein>
    <submittedName>
        <fullName evidence="7">SIS domain-containing protein</fullName>
    </submittedName>
</protein>
<dbReference type="SUPFAM" id="SSF53697">
    <property type="entry name" value="SIS domain"/>
    <property type="match status" value="1"/>
</dbReference>
<dbReference type="PANTHER" id="PTHR30514">
    <property type="entry name" value="GLUCOKINASE"/>
    <property type="match status" value="1"/>
</dbReference>
<dbReference type="InterPro" id="IPR036388">
    <property type="entry name" value="WH-like_DNA-bd_sf"/>
</dbReference>
<dbReference type="InterPro" id="IPR035472">
    <property type="entry name" value="RpiR-like_SIS"/>
</dbReference>
<proteinExistence type="predicted"/>
<dbReference type="GO" id="GO:0003677">
    <property type="term" value="F:DNA binding"/>
    <property type="evidence" value="ECO:0007669"/>
    <property type="project" value="UniProtKB-KW"/>
</dbReference>
<keyword evidence="4" id="KW-0804">Transcription</keyword>
<dbReference type="GO" id="GO:0003700">
    <property type="term" value="F:DNA-binding transcription factor activity"/>
    <property type="evidence" value="ECO:0007669"/>
    <property type="project" value="InterPro"/>
</dbReference>
<dbReference type="InterPro" id="IPR000281">
    <property type="entry name" value="HTH_RpiR"/>
</dbReference>
<dbReference type="Pfam" id="PF01418">
    <property type="entry name" value="HTH_6"/>
    <property type="match status" value="1"/>
</dbReference>
<dbReference type="Gene3D" id="3.40.50.10490">
    <property type="entry name" value="Glucose-6-phosphate isomerase like protein, domain 1"/>
    <property type="match status" value="1"/>
</dbReference>
<dbReference type="GO" id="GO:0097367">
    <property type="term" value="F:carbohydrate derivative binding"/>
    <property type="evidence" value="ECO:0007669"/>
    <property type="project" value="InterPro"/>
</dbReference>
<dbReference type="InterPro" id="IPR046348">
    <property type="entry name" value="SIS_dom_sf"/>
</dbReference>
<dbReference type="InterPro" id="IPR047640">
    <property type="entry name" value="RpiR-like"/>
</dbReference>
<dbReference type="PROSITE" id="PS51464">
    <property type="entry name" value="SIS"/>
    <property type="match status" value="1"/>
</dbReference>
<dbReference type="EMBL" id="VYSB01000001">
    <property type="protein sequence ID" value="MYZ50845.1"/>
    <property type="molecule type" value="Genomic_DNA"/>
</dbReference>
<dbReference type="InterPro" id="IPR001347">
    <property type="entry name" value="SIS_dom"/>
</dbReference>
<keyword evidence="1" id="KW-0805">Transcription regulation</keyword>
<feature type="domain" description="HTH rpiR-type" evidence="5">
    <location>
        <begin position="1"/>
        <end position="75"/>
    </location>
</feature>
<keyword evidence="3" id="KW-0324">Glycolysis</keyword>
<dbReference type="GO" id="GO:0006096">
    <property type="term" value="P:glycolytic process"/>
    <property type="evidence" value="ECO:0007669"/>
    <property type="project" value="UniProtKB-KW"/>
</dbReference>
<dbReference type="Proteomes" id="UP000481947">
    <property type="component" value="Unassembled WGS sequence"/>
</dbReference>
<organism evidence="7 8">
    <name type="scientific">Malikia spinosa</name>
    <dbReference type="NCBI Taxonomy" id="86180"/>
    <lineage>
        <taxon>Bacteria</taxon>
        <taxon>Pseudomonadati</taxon>
        <taxon>Pseudomonadota</taxon>
        <taxon>Betaproteobacteria</taxon>
        <taxon>Burkholderiales</taxon>
        <taxon>Comamonadaceae</taxon>
        <taxon>Malikia</taxon>
    </lineage>
</organism>
<evidence type="ECO:0000313" key="8">
    <source>
        <dbReference type="Proteomes" id="UP000481947"/>
    </source>
</evidence>
<evidence type="ECO:0000256" key="3">
    <source>
        <dbReference type="ARBA" id="ARBA00023152"/>
    </source>
</evidence>
<dbReference type="CDD" id="cd05013">
    <property type="entry name" value="SIS_RpiR"/>
    <property type="match status" value="1"/>
</dbReference>
<evidence type="ECO:0000256" key="1">
    <source>
        <dbReference type="ARBA" id="ARBA00023015"/>
    </source>
</evidence>
<accession>A0A7C9N978</accession>
<dbReference type="PROSITE" id="PS51071">
    <property type="entry name" value="HTH_RPIR"/>
    <property type="match status" value="1"/>
</dbReference>
<evidence type="ECO:0000259" key="6">
    <source>
        <dbReference type="PROSITE" id="PS51464"/>
    </source>
</evidence>
<sequence length="282" mass="30518">MLDQVMATLDTLTPAEKRVGKLVIENPHRFASMSTSEIASECFVSQPTVVRFCKGLGYLGLTQFKQKLRSDADRGVPYVHSSVDASDTSCNAAIKVIDSSIATLALFRRNLPKIAVEKASNKIAEAYADRRSLSFYGSGHSGVVAQDGQLRFSRLGFNSTSCGDGYSQVLNATSRHAGDIVVALSCSGRSKELLESVDIAKRQGATVIALTGTGTPLAAMCSIHLATDHLEDIDRYAPMSSRLLHLMVIDIVATAVALQIGCERLQEQLEKTQSHLSHRRYA</sequence>
<evidence type="ECO:0000256" key="2">
    <source>
        <dbReference type="ARBA" id="ARBA00023125"/>
    </source>
</evidence>
<dbReference type="SUPFAM" id="SSF46689">
    <property type="entry name" value="Homeodomain-like"/>
    <property type="match status" value="1"/>
</dbReference>
<feature type="domain" description="SIS" evidence="6">
    <location>
        <begin position="123"/>
        <end position="262"/>
    </location>
</feature>
<name>A0A7C9N978_9BURK</name>
<evidence type="ECO:0000313" key="7">
    <source>
        <dbReference type="EMBL" id="MYZ50845.1"/>
    </source>
</evidence>
<dbReference type="Pfam" id="PF01380">
    <property type="entry name" value="SIS"/>
    <property type="match status" value="1"/>
</dbReference>
<keyword evidence="2" id="KW-0238">DNA-binding</keyword>
<dbReference type="RefSeq" id="WP_161124019.1">
    <property type="nucleotide sequence ID" value="NZ_VYSB01000001.1"/>
</dbReference>
<dbReference type="AlphaFoldDB" id="A0A7C9N978"/>